<accession>A0A0P1B0N2</accession>
<organism evidence="1 2">
    <name type="scientific">Plasmopara halstedii</name>
    <name type="common">Downy mildew of sunflower</name>
    <dbReference type="NCBI Taxonomy" id="4781"/>
    <lineage>
        <taxon>Eukaryota</taxon>
        <taxon>Sar</taxon>
        <taxon>Stramenopiles</taxon>
        <taxon>Oomycota</taxon>
        <taxon>Peronosporomycetes</taxon>
        <taxon>Peronosporales</taxon>
        <taxon>Peronosporaceae</taxon>
        <taxon>Plasmopara</taxon>
    </lineage>
</organism>
<sequence length="70" mass="7417">MPMGSEFTPVETGKICGLREAGWTFTAIAAHLGRSPAGAQEGVRKDQAAHLPRGKEGWSVVKLREDVVGA</sequence>
<evidence type="ECO:0000313" key="2">
    <source>
        <dbReference type="Proteomes" id="UP000054928"/>
    </source>
</evidence>
<keyword evidence="2" id="KW-1185">Reference proteome</keyword>
<dbReference type="AlphaFoldDB" id="A0A0P1B0N2"/>
<dbReference type="RefSeq" id="XP_024583803.1">
    <property type="nucleotide sequence ID" value="XM_024718400.1"/>
</dbReference>
<dbReference type="EMBL" id="CCYD01002577">
    <property type="protein sequence ID" value="CEG47434.1"/>
    <property type="molecule type" value="Genomic_DNA"/>
</dbReference>
<protein>
    <submittedName>
        <fullName evidence="1">Uncharacterized protein</fullName>
    </submittedName>
</protein>
<dbReference type="Gene3D" id="1.10.10.60">
    <property type="entry name" value="Homeodomain-like"/>
    <property type="match status" value="1"/>
</dbReference>
<evidence type="ECO:0000313" key="1">
    <source>
        <dbReference type="EMBL" id="CEG47434.1"/>
    </source>
</evidence>
<dbReference type="Proteomes" id="UP000054928">
    <property type="component" value="Unassembled WGS sequence"/>
</dbReference>
<dbReference type="OrthoDB" id="111911at2759"/>
<proteinExistence type="predicted"/>
<name>A0A0P1B0N2_PLAHL</name>
<reference evidence="2" key="1">
    <citation type="submission" date="2014-09" db="EMBL/GenBank/DDBJ databases">
        <authorList>
            <person name="Sharma Rahul"/>
            <person name="Thines Marco"/>
        </authorList>
    </citation>
    <scope>NUCLEOTIDE SEQUENCE [LARGE SCALE GENOMIC DNA]</scope>
</reference>
<dbReference type="GeneID" id="36399364"/>